<dbReference type="InterPro" id="IPR036188">
    <property type="entry name" value="FAD/NAD-bd_sf"/>
</dbReference>
<dbReference type="PANTHER" id="PTHR43004:SF8">
    <property type="entry name" value="FAD-BINDING DOMAIN-CONTAINING PROTEIN-RELATED"/>
    <property type="match status" value="1"/>
</dbReference>
<keyword evidence="2" id="KW-0274">FAD</keyword>
<organism evidence="6 7">
    <name type="scientific">Cadophora malorum</name>
    <dbReference type="NCBI Taxonomy" id="108018"/>
    <lineage>
        <taxon>Eukaryota</taxon>
        <taxon>Fungi</taxon>
        <taxon>Dikarya</taxon>
        <taxon>Ascomycota</taxon>
        <taxon>Pezizomycotina</taxon>
        <taxon>Leotiomycetes</taxon>
        <taxon>Helotiales</taxon>
        <taxon>Ploettnerulaceae</taxon>
        <taxon>Cadophora</taxon>
    </lineage>
</organism>
<name>A0A8H7T4Z7_9HELO</name>
<dbReference type="Proteomes" id="UP000664132">
    <property type="component" value="Unassembled WGS sequence"/>
</dbReference>
<accession>A0A8H7T4Z7</accession>
<dbReference type="Gene3D" id="3.30.9.10">
    <property type="entry name" value="D-Amino Acid Oxidase, subunit A, domain 2"/>
    <property type="match status" value="1"/>
</dbReference>
<sequence length="603" mass="66950">MSDSSQLISKLPETSSFLTGHDPETGNAVILGRTPGKWNPVDSNCMAFNIIYTTTGMPPTLDEDTDIKAHEALMASQSLGIVNSNGTVLRMVDFAPDYESKMHKTQSIDYGIVLEGPMEAGFHETHSWGNDPKRKGDYELASPSEPLDLPQTLLEPLLMRYAILNGFKCRWNTSFVSFIQDVKGDGVTTTLLDKVTGQTYKVRSKYLFGCDGARSEIVKQLNLPLIVRPGQGLAVNILIEADMSHLMDNRKGNLHWILQPDQPDTKHPSFGWIGCMRMVKPWHEWLCIVFPGPGADLTNKPDEDGYLKMVHQFIGDDSVKVNVLGISTWQINEIVAKRYSDGLVHCLGDAVHRHPPNHGLGSNTCIQDAHNLAWKVAYALNGSAGKELLESYNAERQPVGLNVITQANQSLRNHRMIWGILGVTEAEVAVRKAAVSEPSADSPEGYTRRTQLQAALKAMDREEHGLRIEMNQRYTSSAIYKSDQGARLPHVWLNRATPTKHISTIDLAGKGNFCLLTGIGGNGWKLAAEQLLANLGVPIVAYSIGYRQDYEDVYHDWAQLRDISESGCILVRPDYFVAWRSAKWEEDGAEKLETVLRSVLSLS</sequence>
<dbReference type="EMBL" id="JAFJYH010000334">
    <property type="protein sequence ID" value="KAG4413086.1"/>
    <property type="molecule type" value="Genomic_DNA"/>
</dbReference>
<dbReference type="PANTHER" id="PTHR43004">
    <property type="entry name" value="TRK SYSTEM POTASSIUM UPTAKE PROTEIN"/>
    <property type="match status" value="1"/>
</dbReference>
<dbReference type="InterPro" id="IPR002938">
    <property type="entry name" value="FAD-bd"/>
</dbReference>
<dbReference type="AlphaFoldDB" id="A0A8H7T4Z7"/>
<dbReference type="Pfam" id="PF01494">
    <property type="entry name" value="FAD_binding_3"/>
    <property type="match status" value="1"/>
</dbReference>
<feature type="region of interest" description="Disordered" evidence="4">
    <location>
        <begin position="123"/>
        <end position="142"/>
    </location>
</feature>
<evidence type="ECO:0000313" key="7">
    <source>
        <dbReference type="Proteomes" id="UP000664132"/>
    </source>
</evidence>
<evidence type="ECO:0000256" key="3">
    <source>
        <dbReference type="ARBA" id="ARBA00023002"/>
    </source>
</evidence>
<keyword evidence="7" id="KW-1185">Reference proteome</keyword>
<evidence type="ECO:0000313" key="6">
    <source>
        <dbReference type="EMBL" id="KAG4413086.1"/>
    </source>
</evidence>
<dbReference type="GO" id="GO:0016709">
    <property type="term" value="F:oxidoreductase activity, acting on paired donors, with incorporation or reduction of molecular oxygen, NAD(P)H as one donor, and incorporation of one atom of oxygen"/>
    <property type="evidence" value="ECO:0007669"/>
    <property type="project" value="UniProtKB-ARBA"/>
</dbReference>
<proteinExistence type="predicted"/>
<comment type="caution">
    <text evidence="6">The sequence shown here is derived from an EMBL/GenBank/DDBJ whole genome shotgun (WGS) entry which is preliminary data.</text>
</comment>
<gene>
    <name evidence="6" type="ORF">IFR04_013770</name>
</gene>
<dbReference type="SUPFAM" id="SSF51905">
    <property type="entry name" value="FAD/NAD(P)-binding domain"/>
    <property type="match status" value="1"/>
</dbReference>
<dbReference type="GO" id="GO:0071949">
    <property type="term" value="F:FAD binding"/>
    <property type="evidence" value="ECO:0007669"/>
    <property type="project" value="InterPro"/>
</dbReference>
<dbReference type="PRINTS" id="PR00420">
    <property type="entry name" value="RNGMNOXGNASE"/>
</dbReference>
<dbReference type="Gene3D" id="3.40.30.120">
    <property type="match status" value="1"/>
</dbReference>
<feature type="domain" description="FAD-binding" evidence="5">
    <location>
        <begin position="124"/>
        <end position="406"/>
    </location>
</feature>
<evidence type="ECO:0000256" key="4">
    <source>
        <dbReference type="SAM" id="MobiDB-lite"/>
    </source>
</evidence>
<dbReference type="InterPro" id="IPR050641">
    <property type="entry name" value="RIFMO-like"/>
</dbReference>
<keyword evidence="3" id="KW-0560">Oxidoreductase</keyword>
<evidence type="ECO:0000256" key="1">
    <source>
        <dbReference type="ARBA" id="ARBA00022630"/>
    </source>
</evidence>
<evidence type="ECO:0000256" key="2">
    <source>
        <dbReference type="ARBA" id="ARBA00022827"/>
    </source>
</evidence>
<feature type="compositionally biased region" description="Basic and acidic residues" evidence="4">
    <location>
        <begin position="123"/>
        <end position="138"/>
    </location>
</feature>
<evidence type="ECO:0000259" key="5">
    <source>
        <dbReference type="Pfam" id="PF01494"/>
    </source>
</evidence>
<reference evidence="6" key="1">
    <citation type="submission" date="2021-02" db="EMBL/GenBank/DDBJ databases">
        <title>Genome sequence Cadophora malorum strain M34.</title>
        <authorList>
            <person name="Stefanovic E."/>
            <person name="Vu D."/>
            <person name="Scully C."/>
            <person name="Dijksterhuis J."/>
            <person name="Roader J."/>
            <person name="Houbraken J."/>
        </authorList>
    </citation>
    <scope>NUCLEOTIDE SEQUENCE</scope>
    <source>
        <strain evidence="6">M34</strain>
    </source>
</reference>
<dbReference type="Pfam" id="PF21274">
    <property type="entry name" value="Rng_hyd_C"/>
    <property type="match status" value="1"/>
</dbReference>
<dbReference type="Gene3D" id="3.50.50.60">
    <property type="entry name" value="FAD/NAD(P)-binding domain"/>
    <property type="match status" value="1"/>
</dbReference>
<protein>
    <recommendedName>
        <fullName evidence="5">FAD-binding domain-containing protein</fullName>
    </recommendedName>
</protein>
<keyword evidence="1" id="KW-0285">Flavoprotein</keyword>
<dbReference type="OrthoDB" id="2690153at2759"/>